<name>A0A183T015_SCHSO</name>
<comment type="subcellular location">
    <subcellularLocation>
        <location evidence="11">Mitochondrion</location>
    </subcellularLocation>
</comment>
<evidence type="ECO:0000256" key="2">
    <source>
        <dbReference type="ARBA" id="ARBA00005042"/>
    </source>
</evidence>
<dbReference type="Pfam" id="PF00614">
    <property type="entry name" value="PLDc"/>
    <property type="match status" value="1"/>
</dbReference>
<evidence type="ECO:0000256" key="7">
    <source>
        <dbReference type="ARBA" id="ARBA00023098"/>
    </source>
</evidence>
<evidence type="ECO:0000313" key="14">
    <source>
        <dbReference type="Proteomes" id="UP000275846"/>
    </source>
</evidence>
<organism evidence="15">
    <name type="scientific">Schistocephalus solidus</name>
    <name type="common">Tapeworm</name>
    <dbReference type="NCBI Taxonomy" id="70667"/>
    <lineage>
        <taxon>Eukaryota</taxon>
        <taxon>Metazoa</taxon>
        <taxon>Spiralia</taxon>
        <taxon>Lophotrochozoa</taxon>
        <taxon>Platyhelminthes</taxon>
        <taxon>Cestoda</taxon>
        <taxon>Eucestoda</taxon>
        <taxon>Diphyllobothriidea</taxon>
        <taxon>Diphyllobothriidae</taxon>
        <taxon>Schistocephalus</taxon>
    </lineage>
</organism>
<evidence type="ECO:0000256" key="9">
    <source>
        <dbReference type="ARBA" id="ARBA00023264"/>
    </source>
</evidence>
<dbReference type="PANTHER" id="PTHR12586:SF1">
    <property type="entry name" value="CDP-DIACYLGLYCEROL--GLYCEROL-3-PHOSPHATE 3-PHOSPHATIDYLTRANSFERASE, MITOCHONDRIAL"/>
    <property type="match status" value="1"/>
</dbReference>
<evidence type="ECO:0000256" key="5">
    <source>
        <dbReference type="ARBA" id="ARBA00022679"/>
    </source>
</evidence>
<keyword evidence="11" id="KW-0067">ATP-binding</keyword>
<dbReference type="GO" id="GO:0032049">
    <property type="term" value="P:cardiolipin biosynthetic process"/>
    <property type="evidence" value="ECO:0007669"/>
    <property type="project" value="InterPro"/>
</dbReference>
<comment type="catalytic activity">
    <reaction evidence="10 11">
        <text>a CDP-1,2-diacyl-sn-glycerol + sn-glycerol 3-phosphate = a 1,2-diacyl-sn-glycero-3-phospho-(1'-sn-glycero-3'-phosphate) + CMP + H(+)</text>
        <dbReference type="Rhea" id="RHEA:12593"/>
        <dbReference type="ChEBI" id="CHEBI:15378"/>
        <dbReference type="ChEBI" id="CHEBI:57597"/>
        <dbReference type="ChEBI" id="CHEBI:58332"/>
        <dbReference type="ChEBI" id="CHEBI:60110"/>
        <dbReference type="ChEBI" id="CHEBI:60377"/>
        <dbReference type="EC" id="2.7.8.5"/>
    </reaction>
</comment>
<keyword evidence="11" id="KW-0496">Mitochondrion</keyword>
<keyword evidence="14" id="KW-1185">Reference proteome</keyword>
<dbReference type="InterPro" id="IPR001736">
    <property type="entry name" value="PLipase_D/transphosphatidylase"/>
</dbReference>
<keyword evidence="8 11" id="KW-0594">Phospholipid biosynthesis</keyword>
<evidence type="ECO:0000313" key="15">
    <source>
        <dbReference type="WBParaSite" id="SSLN_0001017701-mRNA-1"/>
    </source>
</evidence>
<sequence length="447" mass="49716">MCPSRDGVSALESAVKERSNYGLSVHLLVESTRSTRPASLTRRYVGSVHRNKTNEDTQAPASSMQLLSRLANLPGVTVSLYHSHKLRGWVRRLLPERVNETVGLQHIKAYVFDDTVIIGGANLSDEYFTTRQDRAWVFSDLPPLADFYAGLTDVISSLSYHLMPDGSFSAASLDVDPVEADTLVYVETFRTRLNAYLSGVRAALSSPRHLTTETMVLPLVQAGAYGVNQEHSLLLHILRRLPSLASHCSLYLTSGYFCPTDEMQDCLGHLLSSRPDSTLNLLCAAPEANSFFRSNGLSGGIPKAYRESLIAFLCRLAKALPVVSAIASSGRLRVGEYFRAGWTFHAKGLWVETGVCQGNSTTAAAPATLTWIGSSNYGYRSRDRDLESQVLVCTSNAGLRQAIRAERAVIWDARYYRPVTLQDLSRQTEHRLQWYLRWILPLLRRIM</sequence>
<evidence type="ECO:0000256" key="10">
    <source>
        <dbReference type="ARBA" id="ARBA00048586"/>
    </source>
</evidence>
<accession>A0A183T015</accession>
<gene>
    <name evidence="13" type="ORF">SSLN_LOCUS9813</name>
</gene>
<evidence type="ECO:0000256" key="8">
    <source>
        <dbReference type="ARBA" id="ARBA00023209"/>
    </source>
</evidence>
<evidence type="ECO:0000259" key="12">
    <source>
        <dbReference type="PROSITE" id="PS50035"/>
    </source>
</evidence>
<dbReference type="InterPro" id="IPR016270">
    <property type="entry name" value="PGS1"/>
</dbReference>
<keyword evidence="4 11" id="KW-0444">Lipid biosynthesis</keyword>
<dbReference type="SMART" id="SM00155">
    <property type="entry name" value="PLDc"/>
    <property type="match status" value="2"/>
</dbReference>
<comment type="pathway">
    <text evidence="2 11">Phospholipid metabolism; phosphatidylglycerol biosynthesis; phosphatidylglycerol from CDP-diacylglycerol: step 1/2.</text>
</comment>
<dbReference type="GO" id="GO:0005739">
    <property type="term" value="C:mitochondrion"/>
    <property type="evidence" value="ECO:0007669"/>
    <property type="project" value="UniProtKB-SubCell"/>
</dbReference>
<keyword evidence="9 11" id="KW-1208">Phospholipid metabolism</keyword>
<dbReference type="UniPathway" id="UPA00084">
    <property type="reaction ID" value="UER00503"/>
</dbReference>
<comment type="similarity">
    <text evidence="3 11">Belongs to the CDP-alcohol phosphatidyltransferase class-II family.</text>
</comment>
<evidence type="ECO:0000256" key="4">
    <source>
        <dbReference type="ARBA" id="ARBA00022516"/>
    </source>
</evidence>
<feature type="domain" description="PLD phosphodiesterase" evidence="12">
    <location>
        <begin position="101"/>
        <end position="127"/>
    </location>
</feature>
<evidence type="ECO:0000256" key="1">
    <source>
        <dbReference type="ARBA" id="ARBA00003537"/>
    </source>
</evidence>
<dbReference type="OrthoDB" id="116827at2759"/>
<dbReference type="EC" id="2.7.8.5" evidence="11"/>
<reference evidence="15" key="1">
    <citation type="submission" date="2016-06" db="UniProtKB">
        <authorList>
            <consortium name="WormBaseParasite"/>
        </authorList>
    </citation>
    <scope>IDENTIFICATION</scope>
</reference>
<reference evidence="13 14" key="2">
    <citation type="submission" date="2018-11" db="EMBL/GenBank/DDBJ databases">
        <authorList>
            <consortium name="Pathogen Informatics"/>
        </authorList>
    </citation>
    <scope>NUCLEOTIDE SEQUENCE [LARGE SCALE GENOMIC DNA]</scope>
    <source>
        <strain evidence="13 14">NST_G2</strain>
    </source>
</reference>
<dbReference type="Gene3D" id="3.30.870.10">
    <property type="entry name" value="Endonuclease Chain A"/>
    <property type="match status" value="2"/>
</dbReference>
<keyword evidence="5 11" id="KW-0808">Transferase</keyword>
<evidence type="ECO:0000313" key="13">
    <source>
        <dbReference type="EMBL" id="VDL96198.1"/>
    </source>
</evidence>
<keyword evidence="7 11" id="KW-0443">Lipid metabolism</keyword>
<comment type="function">
    <text evidence="1 11">Functions in the biosynthesis of the anionic phospholipids phosphatidylglycerol and cardiolipin.</text>
</comment>
<proteinExistence type="inferred from homology"/>
<dbReference type="PROSITE" id="PS50035">
    <property type="entry name" value="PLD"/>
    <property type="match status" value="1"/>
</dbReference>
<dbReference type="STRING" id="70667.A0A183T015"/>
<keyword evidence="11" id="KW-0547">Nucleotide-binding</keyword>
<keyword evidence="6" id="KW-0677">Repeat</keyword>
<dbReference type="GO" id="GO:0008444">
    <property type="term" value="F:CDP-diacylglycerol-glycerol-3-phosphate 3-phosphatidyltransferase activity"/>
    <property type="evidence" value="ECO:0007669"/>
    <property type="project" value="UniProtKB-EC"/>
</dbReference>
<dbReference type="GO" id="GO:0005524">
    <property type="term" value="F:ATP binding"/>
    <property type="evidence" value="ECO:0007669"/>
    <property type="project" value="UniProtKB-KW"/>
</dbReference>
<evidence type="ECO:0000256" key="11">
    <source>
        <dbReference type="RuleBase" id="RU365024"/>
    </source>
</evidence>
<evidence type="ECO:0000256" key="3">
    <source>
        <dbReference type="ARBA" id="ARBA00010682"/>
    </source>
</evidence>
<dbReference type="AlphaFoldDB" id="A0A183T015"/>
<dbReference type="WBParaSite" id="SSLN_0001017701-mRNA-1">
    <property type="protein sequence ID" value="SSLN_0001017701-mRNA-1"/>
    <property type="gene ID" value="SSLN_0001017701"/>
</dbReference>
<dbReference type="EMBL" id="UYSU01035466">
    <property type="protein sequence ID" value="VDL96198.1"/>
    <property type="molecule type" value="Genomic_DNA"/>
</dbReference>
<dbReference type="SUPFAM" id="SSF56024">
    <property type="entry name" value="Phospholipase D/nuclease"/>
    <property type="match status" value="1"/>
</dbReference>
<protein>
    <recommendedName>
        <fullName evidence="11">CDP-diacylglycerol--glycerol-3-phosphate 3-phosphatidyltransferase</fullName>
        <ecNumber evidence="11">2.7.8.5</ecNumber>
    </recommendedName>
</protein>
<dbReference type="Proteomes" id="UP000275846">
    <property type="component" value="Unassembled WGS sequence"/>
</dbReference>
<evidence type="ECO:0000256" key="6">
    <source>
        <dbReference type="ARBA" id="ARBA00022737"/>
    </source>
</evidence>
<dbReference type="CDD" id="cd09137">
    <property type="entry name" value="PLDc_PGS1_euk_2"/>
    <property type="match status" value="1"/>
</dbReference>
<dbReference type="PANTHER" id="PTHR12586">
    <property type="entry name" value="CDP-DIACYLGLYCEROL--SERINE O-PHOSPHATIDYLTRANSFERASE"/>
    <property type="match status" value="1"/>
</dbReference>